<feature type="transmembrane region" description="Helical" evidence="2">
    <location>
        <begin position="122"/>
        <end position="142"/>
    </location>
</feature>
<evidence type="ECO:0000256" key="1">
    <source>
        <dbReference type="SAM" id="MobiDB-lite"/>
    </source>
</evidence>
<name>A0A1H7QIW2_AQUAM</name>
<keyword evidence="2" id="KW-0812">Transmembrane</keyword>
<dbReference type="EMBL" id="FOAB01000004">
    <property type="protein sequence ID" value="SEL48041.1"/>
    <property type="molecule type" value="Genomic_DNA"/>
</dbReference>
<keyword evidence="2" id="KW-0472">Membrane</keyword>
<dbReference type="RefSeq" id="WP_342028433.1">
    <property type="nucleotide sequence ID" value="NZ_FOAB01000004.1"/>
</dbReference>
<evidence type="ECO:0008006" key="5">
    <source>
        <dbReference type="Google" id="ProtNLM"/>
    </source>
</evidence>
<accession>A0A1H7QIW2</accession>
<feature type="transmembrane region" description="Helical" evidence="2">
    <location>
        <begin position="41"/>
        <end position="59"/>
    </location>
</feature>
<reference evidence="3 4" key="1">
    <citation type="submission" date="2016-10" db="EMBL/GenBank/DDBJ databases">
        <authorList>
            <person name="de Groot N.N."/>
        </authorList>
    </citation>
    <scope>NUCLEOTIDE SEQUENCE [LARGE SCALE GENOMIC DNA]</scope>
    <source>
        <strain evidence="3 4">DSM 25232</strain>
    </source>
</reference>
<dbReference type="STRING" id="1038014.SAMN04487910_2582"/>
<gene>
    <name evidence="3" type="ORF">SAMN04487910_2582</name>
</gene>
<proteinExistence type="predicted"/>
<evidence type="ECO:0000313" key="3">
    <source>
        <dbReference type="EMBL" id="SEL48041.1"/>
    </source>
</evidence>
<evidence type="ECO:0000313" key="4">
    <source>
        <dbReference type="Proteomes" id="UP000198521"/>
    </source>
</evidence>
<evidence type="ECO:0000256" key="2">
    <source>
        <dbReference type="SAM" id="Phobius"/>
    </source>
</evidence>
<sequence length="741" mass="84689">MRSGYNILVGFRQRWQLMLWLEVVLYAAGPAILVYVVSSSVLWTVIALLVVVSIAAMIIKPWKQSLEKIASYIDLHLEDTEYSTSLLLASEEHLSGLARIQQHRIQDVLITKLKTIKPPHHLIRGIVLVSVCVLIGFVLHKFDLFGAIQKSQQPKITPETIVFTPTDSTEVSTAPPKILKQELLITYPRYTQLPAAKTTTMDIKAVEGSRISWQIEFDKEIKEVTIESADNRYAMKQIDGAYRGNTILSTSGFYNFKFTDRQNNSYVSDLYAIEVTKDKSPTVAIKGIKQFTSFDYEQSKKVSFITEIKDDYGIEDAYIIATVSKGSGESVKFREEKLNFSNVTTGNKNLNLSKRIDLDQMNMEPGDELYFYVEALDRKRPKANIARSETFFAVIKDTVSDTFAVEGTMGVDLMPDYFRSQRQLIIDTEKLLKDKSKMTTQEYKSRSNELGFDQKVLRLKYAEFMGGETESEGMTEGDEHDDEHEHEEEHGHEEGHEEEDPLAKYTHKHDSHNEHNLVEEKEKKEDPLEEYLHNHDDPEESTLFTQSLKSKLRQALNEMWDAELYLRLYTPEKSLPYQNRALKLIQDIKNSARIYVHRIGFDPPPIKEDKRLTGETDKVAGYRKTEELEQEDLYPAIRESIARLEALISEKTGITEDDKKLFGKAGNELAIKAIEDPGKYLETLQQLKWISEDVTVPQEALIALQKGLFMALPAVSPNPVKTAQQSSEINDLLVKELEIHD</sequence>
<feature type="compositionally biased region" description="Acidic residues" evidence="1">
    <location>
        <begin position="469"/>
        <end position="486"/>
    </location>
</feature>
<dbReference type="AlphaFoldDB" id="A0A1H7QIW2"/>
<dbReference type="Proteomes" id="UP000198521">
    <property type="component" value="Unassembled WGS sequence"/>
</dbReference>
<protein>
    <recommendedName>
        <fullName evidence="5">Tryptophan-rich sensory protein</fullName>
    </recommendedName>
</protein>
<feature type="transmembrane region" description="Helical" evidence="2">
    <location>
        <begin position="17"/>
        <end position="35"/>
    </location>
</feature>
<organism evidence="3 4">
    <name type="scientific">Aquimarina amphilecti</name>
    <dbReference type="NCBI Taxonomy" id="1038014"/>
    <lineage>
        <taxon>Bacteria</taxon>
        <taxon>Pseudomonadati</taxon>
        <taxon>Bacteroidota</taxon>
        <taxon>Flavobacteriia</taxon>
        <taxon>Flavobacteriales</taxon>
        <taxon>Flavobacteriaceae</taxon>
        <taxon>Aquimarina</taxon>
    </lineage>
</organism>
<keyword evidence="2" id="KW-1133">Transmembrane helix</keyword>
<keyword evidence="4" id="KW-1185">Reference proteome</keyword>
<feature type="region of interest" description="Disordered" evidence="1">
    <location>
        <begin position="467"/>
        <end position="500"/>
    </location>
</feature>